<gene>
    <name evidence="8" type="ORF">SAMEA3906486_03624</name>
</gene>
<feature type="transmembrane region" description="Helical" evidence="7">
    <location>
        <begin position="38"/>
        <end position="57"/>
    </location>
</feature>
<reference evidence="8 9" key="1">
    <citation type="submission" date="2016-04" db="EMBL/GenBank/DDBJ databases">
        <authorList>
            <consortium name="Pathogen Informatics"/>
        </authorList>
    </citation>
    <scope>NUCLEOTIDE SEQUENCE [LARGE SCALE GENOMIC DNA]</scope>
    <source>
        <strain evidence="8 9">H050680373</strain>
    </source>
</reference>
<dbReference type="GO" id="GO:0015658">
    <property type="term" value="F:branched-chain amino acid transmembrane transporter activity"/>
    <property type="evidence" value="ECO:0007669"/>
    <property type="project" value="InterPro"/>
</dbReference>
<feature type="transmembrane region" description="Helical" evidence="7">
    <location>
        <begin position="164"/>
        <end position="183"/>
    </location>
</feature>
<feature type="transmembrane region" description="Helical" evidence="7">
    <location>
        <begin position="210"/>
        <end position="230"/>
    </location>
</feature>
<accession>A0A157SMR1</accession>
<dbReference type="InterPro" id="IPR001851">
    <property type="entry name" value="ABC_transp_permease"/>
</dbReference>
<feature type="transmembrane region" description="Helical" evidence="7">
    <location>
        <begin position="62"/>
        <end position="80"/>
    </location>
</feature>
<dbReference type="AlphaFoldDB" id="A0A157SMR1"/>
<evidence type="ECO:0000256" key="4">
    <source>
        <dbReference type="ARBA" id="ARBA00022989"/>
    </source>
</evidence>
<feature type="region of interest" description="Disordered" evidence="6">
    <location>
        <begin position="324"/>
        <end position="373"/>
    </location>
</feature>
<feature type="transmembrane region" description="Helical" evidence="7">
    <location>
        <begin position="112"/>
        <end position="129"/>
    </location>
</feature>
<dbReference type="InterPro" id="IPR043428">
    <property type="entry name" value="LivM-like"/>
</dbReference>
<keyword evidence="5 7" id="KW-0472">Membrane</keyword>
<evidence type="ECO:0000256" key="6">
    <source>
        <dbReference type="SAM" id="MobiDB-lite"/>
    </source>
</evidence>
<feature type="transmembrane region" description="Helical" evidence="7">
    <location>
        <begin position="86"/>
        <end position="107"/>
    </location>
</feature>
<evidence type="ECO:0000256" key="5">
    <source>
        <dbReference type="ARBA" id="ARBA00023136"/>
    </source>
</evidence>
<feature type="transmembrane region" description="Helical" evidence="7">
    <location>
        <begin position="295"/>
        <end position="315"/>
    </location>
</feature>
<dbReference type="EMBL" id="FKIF01000007">
    <property type="protein sequence ID" value="SAI71581.1"/>
    <property type="molecule type" value="Genomic_DNA"/>
</dbReference>
<dbReference type="Pfam" id="PF02653">
    <property type="entry name" value="BPD_transp_2"/>
    <property type="match status" value="1"/>
</dbReference>
<evidence type="ECO:0000256" key="3">
    <source>
        <dbReference type="ARBA" id="ARBA00022692"/>
    </source>
</evidence>
<dbReference type="GO" id="GO:0005886">
    <property type="term" value="C:plasma membrane"/>
    <property type="evidence" value="ECO:0007669"/>
    <property type="project" value="UniProtKB-SubCell"/>
</dbReference>
<dbReference type="CDD" id="cd06581">
    <property type="entry name" value="TM_PBP1_LivM_like"/>
    <property type="match status" value="1"/>
</dbReference>
<evidence type="ECO:0000313" key="8">
    <source>
        <dbReference type="EMBL" id="SAI71581.1"/>
    </source>
</evidence>
<dbReference type="PANTHER" id="PTHR30482:SF17">
    <property type="entry name" value="ABC TRANSPORTER ATP-BINDING PROTEIN"/>
    <property type="match status" value="1"/>
</dbReference>
<keyword evidence="4 7" id="KW-1133">Transmembrane helix</keyword>
<keyword evidence="2" id="KW-1003">Cell membrane</keyword>
<sequence>MRKAVSLSLFVPVLVLLALAVVPSLAGGYATGLALKIMIYALFALSLQLLVGGAGLVSLGHAAFFGIGAYCAALLTPSAGPAPLWWLLPAAVLGAGVYALATGALALRTRGIYFIMVTLAFSQMAYYVFHDTKVGGGSDGIYLYFRPEPALGGGLLFDLSSDTAFYFFALACLALGWLFVGMLRRSPFGAALAGIRISEQRMRAAGYDTYPYKLTAYVLAGMLAGLAGFLYALKDGFVTPELLAWEQSGLALLMVILGGLRRPGGAVLGAASLVLLQELFQSEAVFGTYAQHWHLSLGLAIIALVALLPDGLIGLPARLRGTGKPPGMHAPAHACAPDDAGEETAAPGRADSARDGAARGARPTLVASGGPHG</sequence>
<dbReference type="PANTHER" id="PTHR30482">
    <property type="entry name" value="HIGH-AFFINITY BRANCHED-CHAIN AMINO ACID TRANSPORT SYSTEM PERMEASE"/>
    <property type="match status" value="1"/>
</dbReference>
<proteinExistence type="predicted"/>
<keyword evidence="3 7" id="KW-0812">Transmembrane</keyword>
<name>A0A157SMR1_9BORD</name>
<dbReference type="RefSeq" id="WP_197488181.1">
    <property type="nucleotide sequence ID" value="NZ_FKIF01000007.1"/>
</dbReference>
<evidence type="ECO:0000256" key="1">
    <source>
        <dbReference type="ARBA" id="ARBA00004651"/>
    </source>
</evidence>
<comment type="subcellular location">
    <subcellularLocation>
        <location evidence="1">Cell membrane</location>
        <topology evidence="1">Multi-pass membrane protein</topology>
    </subcellularLocation>
</comment>
<organism evidence="8 9">
    <name type="scientific">Bordetella ansorpii</name>
    <dbReference type="NCBI Taxonomy" id="288768"/>
    <lineage>
        <taxon>Bacteria</taxon>
        <taxon>Pseudomonadati</taxon>
        <taxon>Pseudomonadota</taxon>
        <taxon>Betaproteobacteria</taxon>
        <taxon>Burkholderiales</taxon>
        <taxon>Alcaligenaceae</taxon>
        <taxon>Bordetella</taxon>
    </lineage>
</organism>
<dbReference type="STRING" id="288768.SAMEA3906486_03624"/>
<dbReference type="Proteomes" id="UP000076848">
    <property type="component" value="Unassembled WGS sequence"/>
</dbReference>
<evidence type="ECO:0000256" key="2">
    <source>
        <dbReference type="ARBA" id="ARBA00022475"/>
    </source>
</evidence>
<evidence type="ECO:0000256" key="7">
    <source>
        <dbReference type="SAM" id="Phobius"/>
    </source>
</evidence>
<protein>
    <submittedName>
        <fullName evidence="8">Branched-chain amino acid transport system, permease</fullName>
    </submittedName>
</protein>
<keyword evidence="9" id="KW-1185">Reference proteome</keyword>
<evidence type="ECO:0000313" key="9">
    <source>
        <dbReference type="Proteomes" id="UP000076848"/>
    </source>
</evidence>
<feature type="compositionally biased region" description="Low complexity" evidence="6">
    <location>
        <begin position="329"/>
        <end position="338"/>
    </location>
</feature>